<dbReference type="Proteomes" id="UP000595894">
    <property type="component" value="Chromosome"/>
</dbReference>
<proteinExistence type="predicted"/>
<organism evidence="1 2">
    <name type="scientific">Sphingomonas aliaeris</name>
    <dbReference type="NCBI Taxonomy" id="2759526"/>
    <lineage>
        <taxon>Bacteria</taxon>
        <taxon>Pseudomonadati</taxon>
        <taxon>Pseudomonadota</taxon>
        <taxon>Alphaproteobacteria</taxon>
        <taxon>Sphingomonadales</taxon>
        <taxon>Sphingomonadaceae</taxon>
        <taxon>Sphingomonas</taxon>
    </lineage>
</organism>
<dbReference type="AlphaFoldDB" id="A0A974S5Q1"/>
<dbReference type="EMBL" id="CP061035">
    <property type="protein sequence ID" value="QQV78641.1"/>
    <property type="molecule type" value="Genomic_DNA"/>
</dbReference>
<sequence length="102" mass="11103">MSTAAKSIGMSRKSAYSLRKRPGAESFAAAWDAALEQGRANALSTAIARVMTGVAKPVFYRGRQIGERRTFNDGLLIAALVATAKDNDPALREAMKPFDWRE</sequence>
<evidence type="ECO:0000313" key="2">
    <source>
        <dbReference type="Proteomes" id="UP000595894"/>
    </source>
</evidence>
<evidence type="ECO:0000313" key="1">
    <source>
        <dbReference type="EMBL" id="QQV78641.1"/>
    </source>
</evidence>
<keyword evidence="2" id="KW-1185">Reference proteome</keyword>
<name>A0A974S5Q1_9SPHN</name>
<accession>A0A974S5Q1</accession>
<dbReference type="KEGG" id="sari:H5J25_08585"/>
<reference evidence="2" key="1">
    <citation type="submission" date="2020-09" db="EMBL/GenBank/DDBJ databases">
        <title>Sphingomonas sp., a new species isolated from pork steak.</title>
        <authorList>
            <person name="Heidler von Heilborn D."/>
        </authorList>
    </citation>
    <scope>NUCLEOTIDE SEQUENCE [LARGE SCALE GENOMIC DNA]</scope>
</reference>
<gene>
    <name evidence="1" type="ORF">H5J25_08585</name>
</gene>
<protein>
    <submittedName>
        <fullName evidence="1">Uncharacterized protein</fullName>
    </submittedName>
</protein>
<dbReference type="RefSeq" id="WP_202095683.1">
    <property type="nucleotide sequence ID" value="NZ_CP061035.1"/>
</dbReference>